<feature type="compositionally biased region" description="Acidic residues" evidence="8">
    <location>
        <begin position="163"/>
        <end position="176"/>
    </location>
</feature>
<evidence type="ECO:0000313" key="12">
    <source>
        <dbReference type="Proteomes" id="UP001229421"/>
    </source>
</evidence>
<sequence>MWKIREKNQTFDYSIAYDKKSTSFSLQIFHGGKFSKLPNMEYRDGEITFIDDVNLYDITLRMLDEMVKSIGYPCDMKFFYQFKEPYVCLDLGLKSLKEDDDFDGLCKQVREGYKVIEIYVEKSMENEEVSYDDIVDQNNPMHEKNEVVDMVNYNSCVRNGNESESESESESEDLEVDHDNFDSQSDEETTILKRAGNIIRSKRKRKTIGVDASVNPFYIGQLIEDKEKLNEMVKSYSVASRRDIYILKNELLKYRLICVGTNPNLVSGGKTGSNLQSGVKLRGVGVKLSNGEPKKPNKRNIIPTCPWAIHISRSKPTDNWCVKTISGEHNCLQTREVAMYTRTFIAKEIQPMVESNPEIPLTAIQDVIQKKHQIQVSLHKVSRAKKLAKQKIHGHYQKQYTLLRAYCEELLKANPGSTIKIDVEPLSNPSSSTRQFRRVYICFHAMKRGFKMCGRDIIGLDGCFMKGPYPGQILSAVGVDSNNGIYPVAYSLVEAETNESWAWFLELLKDDLDLSTNSNFTFISDRQKGLIPALKRVFPSAEHRFCLRHIHENMKKEQWRGDLFKNLLWRAASATTMPYFNKAMEDIKKQDSKLFYWLNEIPPTSWSRSHFSCRAKCDILLNNICEVFNRQLVGARDKPIITCLEYIREYMTRRIVKVTKIQATTNGPLTPVAETMFNAIKVEASQLKVVMVDATKYQVSGITSQCVVNVHLKTCSCRRWELTGMPCKHAVAAIWNMGENNIPAGIPEAWVSEVYWLDTWKKAYLNVIEPVTSSDLWTPTAWPTTLIPPKHHKPIGRPRKMRKKTVEEVQAGFSVGGKMTRKGTTNKCSKCGHMGHNCRSCKGQGGTQSQVEGVTQSEV</sequence>
<evidence type="ECO:0000256" key="8">
    <source>
        <dbReference type="SAM" id="MobiDB-lite"/>
    </source>
</evidence>
<dbReference type="Pfam" id="PF26130">
    <property type="entry name" value="PB1-like"/>
    <property type="match status" value="1"/>
</dbReference>
<dbReference type="InterPro" id="IPR006564">
    <property type="entry name" value="Znf_PMZ"/>
</dbReference>
<evidence type="ECO:0000259" key="10">
    <source>
        <dbReference type="PROSITE" id="PS50966"/>
    </source>
</evidence>
<accession>A0AAD8NVQ3</accession>
<evidence type="ECO:0000256" key="1">
    <source>
        <dbReference type="ARBA" id="ARBA00022578"/>
    </source>
</evidence>
<dbReference type="SMART" id="SM00575">
    <property type="entry name" value="ZnF_PMZ"/>
    <property type="match status" value="1"/>
</dbReference>
<evidence type="ECO:0000256" key="7">
    <source>
        <dbReference type="PROSITE-ProRule" id="PRU00047"/>
    </source>
</evidence>
<dbReference type="PROSITE" id="PS01007">
    <property type="entry name" value="TRANSPOSASE_MUTATOR"/>
    <property type="match status" value="1"/>
</dbReference>
<protein>
    <recommendedName>
        <fullName evidence="13">SWIM-type domain-containing protein</fullName>
    </recommendedName>
</protein>
<dbReference type="GO" id="GO:0004803">
    <property type="term" value="F:transposase activity"/>
    <property type="evidence" value="ECO:0007669"/>
    <property type="project" value="InterPro"/>
</dbReference>
<feature type="domain" description="SWIM-type" evidence="10">
    <location>
        <begin position="706"/>
        <end position="738"/>
    </location>
</feature>
<gene>
    <name evidence="11" type="ORF">QVD17_12659</name>
</gene>
<evidence type="ECO:0000256" key="3">
    <source>
        <dbReference type="ARBA" id="ARBA00022771"/>
    </source>
</evidence>
<dbReference type="InterPro" id="IPR001878">
    <property type="entry name" value="Znf_CCHC"/>
</dbReference>
<comment type="caution">
    <text evidence="11">The sequence shown here is derived from an EMBL/GenBank/DDBJ whole genome shotgun (WGS) entry which is preliminary data.</text>
</comment>
<evidence type="ECO:0000256" key="4">
    <source>
        <dbReference type="ARBA" id="ARBA00022833"/>
    </source>
</evidence>
<dbReference type="Pfam" id="PF04434">
    <property type="entry name" value="SWIM"/>
    <property type="match status" value="1"/>
</dbReference>
<name>A0AAD8NVQ3_TARER</name>
<dbReference type="InterPro" id="IPR018289">
    <property type="entry name" value="MULE_transposase_dom"/>
</dbReference>
<evidence type="ECO:0000256" key="2">
    <source>
        <dbReference type="ARBA" id="ARBA00022723"/>
    </source>
</evidence>
<dbReference type="InterPro" id="IPR001207">
    <property type="entry name" value="Transposase_mutator"/>
</dbReference>
<reference evidence="11" key="1">
    <citation type="journal article" date="2023" name="bioRxiv">
        <title>Improved chromosome-level genome assembly for marigold (Tagetes erecta).</title>
        <authorList>
            <person name="Jiang F."/>
            <person name="Yuan L."/>
            <person name="Wang S."/>
            <person name="Wang H."/>
            <person name="Xu D."/>
            <person name="Wang A."/>
            <person name="Fan W."/>
        </authorList>
    </citation>
    <scope>NUCLEOTIDE SEQUENCE</scope>
    <source>
        <strain evidence="11">WSJ</strain>
        <tissue evidence="11">Leaf</tissue>
    </source>
</reference>
<keyword evidence="5" id="KW-0238">DNA-binding</keyword>
<dbReference type="AlphaFoldDB" id="A0AAD8NVQ3"/>
<dbReference type="PROSITE" id="PS50158">
    <property type="entry name" value="ZF_CCHC"/>
    <property type="match status" value="1"/>
</dbReference>
<dbReference type="InterPro" id="IPR058594">
    <property type="entry name" value="PB1-like_dom_pln"/>
</dbReference>
<feature type="domain" description="CCHC-type" evidence="9">
    <location>
        <begin position="827"/>
        <end position="842"/>
    </location>
</feature>
<dbReference type="PROSITE" id="PS50966">
    <property type="entry name" value="ZF_SWIM"/>
    <property type="match status" value="1"/>
</dbReference>
<keyword evidence="12" id="KW-1185">Reference proteome</keyword>
<dbReference type="GO" id="GO:0008270">
    <property type="term" value="F:zinc ion binding"/>
    <property type="evidence" value="ECO:0007669"/>
    <property type="project" value="UniProtKB-KW"/>
</dbReference>
<evidence type="ECO:0000256" key="5">
    <source>
        <dbReference type="ARBA" id="ARBA00023125"/>
    </source>
</evidence>
<dbReference type="PANTHER" id="PTHR31973">
    <property type="entry name" value="POLYPROTEIN, PUTATIVE-RELATED"/>
    <property type="match status" value="1"/>
</dbReference>
<keyword evidence="2" id="KW-0479">Metal-binding</keyword>
<dbReference type="EMBL" id="JAUHHV010000003">
    <property type="protein sequence ID" value="KAK1430125.1"/>
    <property type="molecule type" value="Genomic_DNA"/>
</dbReference>
<dbReference type="GO" id="GO:0006313">
    <property type="term" value="P:DNA transposition"/>
    <property type="evidence" value="ECO:0007669"/>
    <property type="project" value="InterPro"/>
</dbReference>
<dbReference type="Pfam" id="PF10551">
    <property type="entry name" value="MULE"/>
    <property type="match status" value="1"/>
</dbReference>
<dbReference type="InterPro" id="IPR007527">
    <property type="entry name" value="Znf_SWIM"/>
</dbReference>
<evidence type="ECO:0008006" key="13">
    <source>
        <dbReference type="Google" id="ProtNLM"/>
    </source>
</evidence>
<feature type="region of interest" description="Disordered" evidence="8">
    <location>
        <begin position="158"/>
        <end position="186"/>
    </location>
</feature>
<evidence type="ECO:0000256" key="6">
    <source>
        <dbReference type="ARBA" id="ARBA00023172"/>
    </source>
</evidence>
<dbReference type="PANTHER" id="PTHR31973:SF190">
    <property type="entry name" value="MULE TRANSPOSASE DOMAIN-CONTAINING PROTEIN"/>
    <property type="match status" value="1"/>
</dbReference>
<evidence type="ECO:0000313" key="11">
    <source>
        <dbReference type="EMBL" id="KAK1430125.1"/>
    </source>
</evidence>
<dbReference type="Proteomes" id="UP001229421">
    <property type="component" value="Unassembled WGS sequence"/>
</dbReference>
<keyword evidence="3 7" id="KW-0863">Zinc-finger</keyword>
<proteinExistence type="predicted"/>
<keyword evidence="4" id="KW-0862">Zinc</keyword>
<dbReference type="GO" id="GO:0003677">
    <property type="term" value="F:DNA binding"/>
    <property type="evidence" value="ECO:0007669"/>
    <property type="project" value="UniProtKB-KW"/>
</dbReference>
<evidence type="ECO:0000259" key="9">
    <source>
        <dbReference type="PROSITE" id="PS50158"/>
    </source>
</evidence>
<keyword evidence="1" id="KW-0815">Transposition</keyword>
<keyword evidence="6" id="KW-0233">DNA recombination</keyword>
<organism evidence="11 12">
    <name type="scientific">Tagetes erecta</name>
    <name type="common">African marigold</name>
    <dbReference type="NCBI Taxonomy" id="13708"/>
    <lineage>
        <taxon>Eukaryota</taxon>
        <taxon>Viridiplantae</taxon>
        <taxon>Streptophyta</taxon>
        <taxon>Embryophyta</taxon>
        <taxon>Tracheophyta</taxon>
        <taxon>Spermatophyta</taxon>
        <taxon>Magnoliopsida</taxon>
        <taxon>eudicotyledons</taxon>
        <taxon>Gunneridae</taxon>
        <taxon>Pentapetalae</taxon>
        <taxon>asterids</taxon>
        <taxon>campanulids</taxon>
        <taxon>Asterales</taxon>
        <taxon>Asteraceae</taxon>
        <taxon>Asteroideae</taxon>
        <taxon>Heliantheae alliance</taxon>
        <taxon>Tageteae</taxon>
        <taxon>Tagetes</taxon>
    </lineage>
</organism>